<dbReference type="EMBL" id="ASHM01001352">
    <property type="protein sequence ID" value="PNY06523.1"/>
    <property type="molecule type" value="Genomic_DNA"/>
</dbReference>
<reference evidence="1 2" key="2">
    <citation type="journal article" date="2017" name="Front. Plant Sci.">
        <title>Gene Classification and Mining of Molecular Markers Useful in Red Clover (Trifolium pratense) Breeding.</title>
        <authorList>
            <person name="Istvanek J."/>
            <person name="Dluhosova J."/>
            <person name="Dluhos P."/>
            <person name="Patkova L."/>
            <person name="Nedelnik J."/>
            <person name="Repkova J."/>
        </authorList>
    </citation>
    <scope>NUCLEOTIDE SEQUENCE [LARGE SCALE GENOMIC DNA]</scope>
    <source>
        <strain evidence="2">cv. Tatra</strain>
        <tissue evidence="1">Young leaves</tissue>
    </source>
</reference>
<evidence type="ECO:0000313" key="2">
    <source>
        <dbReference type="Proteomes" id="UP000236291"/>
    </source>
</evidence>
<reference evidence="1 2" key="1">
    <citation type="journal article" date="2014" name="Am. J. Bot.">
        <title>Genome assembly and annotation for red clover (Trifolium pratense; Fabaceae).</title>
        <authorList>
            <person name="Istvanek J."/>
            <person name="Jaros M."/>
            <person name="Krenek A."/>
            <person name="Repkova J."/>
        </authorList>
    </citation>
    <scope>NUCLEOTIDE SEQUENCE [LARGE SCALE GENOMIC DNA]</scope>
    <source>
        <strain evidence="2">cv. Tatra</strain>
        <tissue evidence="1">Young leaves</tissue>
    </source>
</reference>
<gene>
    <name evidence="1" type="ORF">L195_g002992</name>
</gene>
<name>A0A2K3NU29_TRIPR</name>
<comment type="caution">
    <text evidence="1">The sequence shown here is derived from an EMBL/GenBank/DDBJ whole genome shotgun (WGS) entry which is preliminary data.</text>
</comment>
<protein>
    <submittedName>
        <fullName evidence="1">Uncharacterized protein</fullName>
    </submittedName>
</protein>
<proteinExistence type="predicted"/>
<dbReference type="STRING" id="57577.A0A2K3NU29"/>
<dbReference type="Proteomes" id="UP000236291">
    <property type="component" value="Unassembled WGS sequence"/>
</dbReference>
<organism evidence="1 2">
    <name type="scientific">Trifolium pratense</name>
    <name type="common">Red clover</name>
    <dbReference type="NCBI Taxonomy" id="57577"/>
    <lineage>
        <taxon>Eukaryota</taxon>
        <taxon>Viridiplantae</taxon>
        <taxon>Streptophyta</taxon>
        <taxon>Embryophyta</taxon>
        <taxon>Tracheophyta</taxon>
        <taxon>Spermatophyta</taxon>
        <taxon>Magnoliopsida</taxon>
        <taxon>eudicotyledons</taxon>
        <taxon>Gunneridae</taxon>
        <taxon>Pentapetalae</taxon>
        <taxon>rosids</taxon>
        <taxon>fabids</taxon>
        <taxon>Fabales</taxon>
        <taxon>Fabaceae</taxon>
        <taxon>Papilionoideae</taxon>
        <taxon>50 kb inversion clade</taxon>
        <taxon>NPAAA clade</taxon>
        <taxon>Hologalegina</taxon>
        <taxon>IRL clade</taxon>
        <taxon>Trifolieae</taxon>
        <taxon>Trifolium</taxon>
    </lineage>
</organism>
<sequence>MGRDFRDLTLNAYEEDCEFADPAGSFKGLQRFKRNCTNFGSLLEKSNMNLMKWEDFELRYSCEDLNNNCCRSCDCGLFRGTKELATGDSAASCPFHGGLFFLQLDTRNITLMHNQEKHVEHWNVPKSALFKQILRPSKGFGLKDYLTRGNPWRCKMLTGAALGYNPSYGQYDVVSSQPIDTGGVLLLEDLVVMMRWKKKTGICSCSACAVLISGRIWESQTDSTQLWPVQLVLHRCSSKSVSGWIMEIWPHSTWYYGAFGIEDTTNYGKVYKKNPLQVLARASQVLQAWCHAQPVHNRSNIDAAIFFSSDCWYGGLHP</sequence>
<dbReference type="PANTHER" id="PTHR34123">
    <property type="entry name" value="OS04G0578200 PROTEIN"/>
    <property type="match status" value="1"/>
</dbReference>
<dbReference type="PANTHER" id="PTHR34123:SF1">
    <property type="entry name" value="OS04G0578200 PROTEIN"/>
    <property type="match status" value="1"/>
</dbReference>
<dbReference type="AlphaFoldDB" id="A0A2K3NU29"/>
<accession>A0A2K3NU29</accession>
<evidence type="ECO:0000313" key="1">
    <source>
        <dbReference type="EMBL" id="PNY06523.1"/>
    </source>
</evidence>